<sequence length="223" mass="23461">MTRNTQILTNQFGRRSGFAVSLLMLISSCGVPKSSEFVQIPDANIPFELNATTTTTTSTLPVEPDANRSNSNSQNAVSEIVNETVDLYFIIANRLVATKIQIVSPATTTQVLTALVAGPPSGDAGSGLRSAIATSLQAKIDITKGIVLIDANNFLLAGLSPIDQRLAIAQLVLTFTSRPGIGQAKFSVNGVSIAVPRGRGDLSKPGDPVSYDDYISLLADRNG</sequence>
<protein>
    <submittedName>
        <fullName evidence="2">Unannotated protein</fullName>
    </submittedName>
</protein>
<evidence type="ECO:0000313" key="2">
    <source>
        <dbReference type="EMBL" id="CAB4534379.1"/>
    </source>
</evidence>
<gene>
    <name evidence="2" type="ORF">UFOPK1353_00549</name>
</gene>
<dbReference type="InterPro" id="IPR019606">
    <property type="entry name" value="GerMN"/>
</dbReference>
<dbReference type="EMBL" id="CAEZSE010000070">
    <property type="protein sequence ID" value="CAB4534379.1"/>
    <property type="molecule type" value="Genomic_DNA"/>
</dbReference>
<evidence type="ECO:0000259" key="1">
    <source>
        <dbReference type="SMART" id="SM00909"/>
    </source>
</evidence>
<dbReference type="Pfam" id="PF10646">
    <property type="entry name" value="Germane"/>
    <property type="match status" value="1"/>
</dbReference>
<reference evidence="2" key="1">
    <citation type="submission" date="2020-05" db="EMBL/GenBank/DDBJ databases">
        <authorList>
            <person name="Chiriac C."/>
            <person name="Salcher M."/>
            <person name="Ghai R."/>
            <person name="Kavagutti S V."/>
        </authorList>
    </citation>
    <scope>NUCLEOTIDE SEQUENCE</scope>
</reference>
<organism evidence="2">
    <name type="scientific">freshwater metagenome</name>
    <dbReference type="NCBI Taxonomy" id="449393"/>
    <lineage>
        <taxon>unclassified sequences</taxon>
        <taxon>metagenomes</taxon>
        <taxon>ecological metagenomes</taxon>
    </lineage>
</organism>
<feature type="domain" description="GerMN" evidence="1">
    <location>
        <begin position="108"/>
        <end position="197"/>
    </location>
</feature>
<dbReference type="SMART" id="SM00909">
    <property type="entry name" value="Germane"/>
    <property type="match status" value="1"/>
</dbReference>
<name>A0A6J6B7P4_9ZZZZ</name>
<dbReference type="PROSITE" id="PS51257">
    <property type="entry name" value="PROKAR_LIPOPROTEIN"/>
    <property type="match status" value="1"/>
</dbReference>
<dbReference type="AlphaFoldDB" id="A0A6J6B7P4"/>
<accession>A0A6J6B7P4</accession>
<proteinExistence type="predicted"/>